<dbReference type="EMBL" id="FMVJ01000015">
    <property type="protein sequence ID" value="SCZ08681.1"/>
    <property type="molecule type" value="Genomic_DNA"/>
</dbReference>
<evidence type="ECO:0000313" key="7">
    <source>
        <dbReference type="EMBL" id="SCZ08681.1"/>
    </source>
</evidence>
<dbReference type="Proteomes" id="UP000199569">
    <property type="component" value="Unassembled WGS sequence"/>
</dbReference>
<keyword evidence="5" id="KW-1003">Cell membrane</keyword>
<reference evidence="7 8" key="1">
    <citation type="submission" date="2016-10" db="EMBL/GenBank/DDBJ databases">
        <authorList>
            <person name="de Groot N.N."/>
        </authorList>
    </citation>
    <scope>NUCLEOTIDE SEQUENCE [LARGE SCALE GENOMIC DNA]</scope>
    <source>
        <strain evidence="7 8">CGMCC 1.7666</strain>
    </source>
</reference>
<gene>
    <name evidence="7" type="ORF">SAMN02927923_03979</name>
</gene>
<keyword evidence="8" id="KW-1185">Reference proteome</keyword>
<dbReference type="RefSeq" id="WP_244510717.1">
    <property type="nucleotide sequence ID" value="NZ_FMVJ01000015.1"/>
</dbReference>
<comment type="subcellular location">
    <subcellularLocation>
        <location evidence="5">Cell membrane</location>
        <topology evidence="5">Multi-pass membrane protein</topology>
    </subcellularLocation>
    <subcellularLocation>
        <location evidence="1">Membrane</location>
        <topology evidence="1">Multi-pass membrane protein</topology>
    </subcellularLocation>
</comment>
<keyword evidence="4 5" id="KW-0472">Membrane</keyword>
<evidence type="ECO:0000256" key="2">
    <source>
        <dbReference type="ARBA" id="ARBA00022692"/>
    </source>
</evidence>
<name>A0A1G5L8A5_9HYPH</name>
<feature type="transmembrane region" description="Helical" evidence="5">
    <location>
        <begin position="169"/>
        <end position="202"/>
    </location>
</feature>
<feature type="transmembrane region" description="Helical" evidence="5">
    <location>
        <begin position="238"/>
        <end position="257"/>
    </location>
</feature>
<dbReference type="PANTHER" id="PTHR43701">
    <property type="entry name" value="MEMBRANE TRANSPORTER PROTEIN MJ0441-RELATED"/>
    <property type="match status" value="1"/>
</dbReference>
<sequence length="283" mass="28699">MANTATRVTTESRRPAGGLVPGPWQSNGVMPYPGSMLHLGLFLALIAGASLLYATAGQSGGTAFLAAMALLDYPAEGMRPTSLALNIVAAGYATWCLHRGGAVDWDLLRRVGLPALPTAFLGGLIVLGDQVYLCLTGIVLIAAAALMAFKRGSRPRHPDPAGQRTIGLLWSGLAGGTAGFLSGLTGVGGGVFLAPMLIAFGWASPKSAAGISAPFILANSAIGLAGVLASGQRVPPDAAILAPAALLGAAMGTWIGLRFMSEQATRWVLAAILAFAGARLVLS</sequence>
<evidence type="ECO:0000256" key="4">
    <source>
        <dbReference type="ARBA" id="ARBA00023136"/>
    </source>
</evidence>
<accession>A0A1G5L8A5</accession>
<feature type="transmembrane region" description="Helical" evidence="5">
    <location>
        <begin position="39"/>
        <end position="71"/>
    </location>
</feature>
<feature type="region of interest" description="Disordered" evidence="6">
    <location>
        <begin position="1"/>
        <end position="20"/>
    </location>
</feature>
<dbReference type="GO" id="GO:0005886">
    <property type="term" value="C:plasma membrane"/>
    <property type="evidence" value="ECO:0007669"/>
    <property type="project" value="UniProtKB-SubCell"/>
</dbReference>
<dbReference type="STRING" id="549386.SAMN02927923_03979"/>
<evidence type="ECO:0000256" key="1">
    <source>
        <dbReference type="ARBA" id="ARBA00004141"/>
    </source>
</evidence>
<dbReference type="AlphaFoldDB" id="A0A1G5L8A5"/>
<dbReference type="Pfam" id="PF01925">
    <property type="entry name" value="TauE"/>
    <property type="match status" value="1"/>
</dbReference>
<feature type="transmembrane region" description="Helical" evidence="5">
    <location>
        <begin position="120"/>
        <end position="149"/>
    </location>
</feature>
<keyword evidence="2 5" id="KW-0812">Transmembrane</keyword>
<keyword evidence="3 5" id="KW-1133">Transmembrane helix</keyword>
<comment type="similarity">
    <text evidence="5">Belongs to the 4-toluene sulfonate uptake permease (TSUP) (TC 2.A.102) family.</text>
</comment>
<evidence type="ECO:0000256" key="3">
    <source>
        <dbReference type="ARBA" id="ARBA00022989"/>
    </source>
</evidence>
<protein>
    <recommendedName>
        <fullName evidence="5">Probable membrane transporter protein</fullName>
    </recommendedName>
</protein>
<organism evidence="7 8">
    <name type="scientific">Microvirga guangxiensis</name>
    <dbReference type="NCBI Taxonomy" id="549386"/>
    <lineage>
        <taxon>Bacteria</taxon>
        <taxon>Pseudomonadati</taxon>
        <taxon>Pseudomonadota</taxon>
        <taxon>Alphaproteobacteria</taxon>
        <taxon>Hyphomicrobiales</taxon>
        <taxon>Methylobacteriaceae</taxon>
        <taxon>Microvirga</taxon>
    </lineage>
</organism>
<dbReference type="InterPro" id="IPR002781">
    <property type="entry name" value="TM_pro_TauE-like"/>
</dbReference>
<evidence type="ECO:0000256" key="5">
    <source>
        <dbReference type="RuleBase" id="RU363041"/>
    </source>
</evidence>
<dbReference type="PANTHER" id="PTHR43701:SF5">
    <property type="entry name" value="MEMBRANE TRANSPORTER PROTEIN-RELATED"/>
    <property type="match status" value="1"/>
</dbReference>
<proteinExistence type="inferred from homology"/>
<dbReference type="InterPro" id="IPR051598">
    <property type="entry name" value="TSUP/Inactive_protease-like"/>
</dbReference>
<evidence type="ECO:0000313" key="8">
    <source>
        <dbReference type="Proteomes" id="UP000199569"/>
    </source>
</evidence>
<feature type="transmembrane region" description="Helical" evidence="5">
    <location>
        <begin position="263"/>
        <end position="282"/>
    </location>
</feature>
<feature type="transmembrane region" description="Helical" evidence="5">
    <location>
        <begin position="208"/>
        <end position="231"/>
    </location>
</feature>
<evidence type="ECO:0000256" key="6">
    <source>
        <dbReference type="SAM" id="MobiDB-lite"/>
    </source>
</evidence>